<dbReference type="Proteomes" id="UP000262582">
    <property type="component" value="Chromosome"/>
</dbReference>
<dbReference type="RefSeq" id="WP_118917091.1">
    <property type="nucleotide sequence ID" value="NZ_CP032097.1"/>
</dbReference>
<dbReference type="OrthoDB" id="9868675at2"/>
<accession>A0A347U7Q5</accession>
<proteinExistence type="predicted"/>
<dbReference type="KEGG" id="aell:AELL_1215"/>
<dbReference type="AlphaFoldDB" id="A0A347U7Q5"/>
<gene>
    <name evidence="1" type="ORF">AELL_1215</name>
    <name evidence="2" type="ORF">CP962_07055</name>
</gene>
<dbReference type="EMBL" id="CP032097">
    <property type="protein sequence ID" value="AXX94883.1"/>
    <property type="molecule type" value="Genomic_DNA"/>
</dbReference>
<reference evidence="2 4" key="1">
    <citation type="submission" date="2017-09" db="EMBL/GenBank/DDBJ databases">
        <title>Genomics of the genus Arcobacter.</title>
        <authorList>
            <person name="Perez-Cataluna A."/>
            <person name="Figueras M.J."/>
            <person name="Salas-Masso N."/>
        </authorList>
    </citation>
    <scope>NUCLEOTIDE SEQUENCE [LARGE SCALE GENOMIC DNA]</scope>
    <source>
        <strain evidence="2 4">CECT 7837</strain>
    </source>
</reference>
<evidence type="ECO:0000313" key="1">
    <source>
        <dbReference type="EMBL" id="AXX94883.1"/>
    </source>
</evidence>
<dbReference type="Proteomes" id="UP000290588">
    <property type="component" value="Unassembled WGS sequence"/>
</dbReference>
<name>A0A347U7Q5_9BACT</name>
<keyword evidence="3" id="KW-1185">Reference proteome</keyword>
<dbReference type="EMBL" id="NXIG01000006">
    <property type="protein sequence ID" value="RXI30518.1"/>
    <property type="molecule type" value="Genomic_DNA"/>
</dbReference>
<sequence length="166" mass="20232">MRNIADLIRYNQEDKDDFYRDALYGELDWFISTTLDRKISKKDYLERLRVLIKEANRIYDELLPKFDEYIKRFNLNIEIPLEDLEYKDFKIVPKNKNDVNIIESIKFANELLFEAKKKIYESKLNPLYLLFEALNDDIDGMFLVASTNWYKRFFVEEDIKNIYHME</sequence>
<reference evidence="1 3" key="2">
    <citation type="submission" date="2018-08" db="EMBL/GenBank/DDBJ databases">
        <title>Complete genome of the Arcobacter ellisii type strain LMG 26155.</title>
        <authorList>
            <person name="Miller W.G."/>
            <person name="Yee E."/>
            <person name="Bono J.L."/>
        </authorList>
    </citation>
    <scope>NUCLEOTIDE SEQUENCE [LARGE SCALE GENOMIC DNA]</scope>
    <source>
        <strain evidence="1 3">LMG 26155</strain>
    </source>
</reference>
<evidence type="ECO:0000313" key="2">
    <source>
        <dbReference type="EMBL" id="RXI30518.1"/>
    </source>
</evidence>
<organism evidence="2 4">
    <name type="scientific">Arcobacter ellisii</name>
    <dbReference type="NCBI Taxonomy" id="913109"/>
    <lineage>
        <taxon>Bacteria</taxon>
        <taxon>Pseudomonadati</taxon>
        <taxon>Campylobacterota</taxon>
        <taxon>Epsilonproteobacteria</taxon>
        <taxon>Campylobacterales</taxon>
        <taxon>Arcobacteraceae</taxon>
        <taxon>Arcobacter</taxon>
    </lineage>
</organism>
<evidence type="ECO:0000313" key="3">
    <source>
        <dbReference type="Proteomes" id="UP000262582"/>
    </source>
</evidence>
<protein>
    <submittedName>
        <fullName evidence="2">Uncharacterized protein</fullName>
    </submittedName>
</protein>
<evidence type="ECO:0000313" key="4">
    <source>
        <dbReference type="Proteomes" id="UP000290588"/>
    </source>
</evidence>